<dbReference type="PANTHER" id="PTHR13393">
    <property type="entry name" value="SAM-DEPENDENT METHYLTRANSFERASE"/>
    <property type="match status" value="1"/>
</dbReference>
<evidence type="ECO:0000256" key="2">
    <source>
        <dbReference type="ARBA" id="ARBA00022552"/>
    </source>
</evidence>
<evidence type="ECO:0000256" key="4">
    <source>
        <dbReference type="ARBA" id="ARBA00022679"/>
    </source>
</evidence>
<dbReference type="Gene3D" id="3.40.50.150">
    <property type="entry name" value="Vaccinia Virus protein VP39"/>
    <property type="match status" value="1"/>
</dbReference>
<evidence type="ECO:0000313" key="8">
    <source>
        <dbReference type="Proteomes" id="UP000186720"/>
    </source>
</evidence>
<dbReference type="InterPro" id="IPR029063">
    <property type="entry name" value="SAM-dependent_MTases_sf"/>
</dbReference>
<name>A0A1Q6A577_9SPHI</name>
<evidence type="ECO:0000256" key="1">
    <source>
        <dbReference type="ARBA" id="ARBA00022490"/>
    </source>
</evidence>
<dbReference type="NCBIfam" id="NF008725">
    <property type="entry name" value="PRK11727.1"/>
    <property type="match status" value="1"/>
</dbReference>
<keyword evidence="1 6" id="KW-0963">Cytoplasm</keyword>
<keyword evidence="4 6" id="KW-0808">Transferase</keyword>
<dbReference type="Pfam" id="PF05971">
    <property type="entry name" value="Methyltransf_10"/>
    <property type="match status" value="1"/>
</dbReference>
<organism evidence="7 8">
    <name type="scientific">Mucilaginibacter polytrichastri</name>
    <dbReference type="NCBI Taxonomy" id="1302689"/>
    <lineage>
        <taxon>Bacteria</taxon>
        <taxon>Pseudomonadati</taxon>
        <taxon>Bacteroidota</taxon>
        <taxon>Sphingobacteriia</taxon>
        <taxon>Sphingobacteriales</taxon>
        <taxon>Sphingobacteriaceae</taxon>
        <taxon>Mucilaginibacter</taxon>
    </lineage>
</organism>
<dbReference type="PANTHER" id="PTHR13393:SF0">
    <property type="entry name" value="RNA N6-ADENOSINE-METHYLTRANSFERASE METTL16"/>
    <property type="match status" value="1"/>
</dbReference>
<evidence type="ECO:0000256" key="3">
    <source>
        <dbReference type="ARBA" id="ARBA00022603"/>
    </source>
</evidence>
<keyword evidence="8" id="KW-1185">Reference proteome</keyword>
<dbReference type="InterPro" id="IPR002052">
    <property type="entry name" value="DNA_methylase_N6_adenine_CS"/>
</dbReference>
<accession>A0A1Q6A577</accession>
<keyword evidence="3 6" id="KW-0489">Methyltransferase</keyword>
<proteinExistence type="inferred from homology"/>
<comment type="catalytic activity">
    <reaction evidence="6">
        <text>adenosine(1618) in 23S rRNA + S-adenosyl-L-methionine = N(6)-methyladenosine(1618) in 23S rRNA + S-adenosyl-L-homocysteine + H(+)</text>
        <dbReference type="Rhea" id="RHEA:16497"/>
        <dbReference type="Rhea" id="RHEA-COMP:10229"/>
        <dbReference type="Rhea" id="RHEA-COMP:10231"/>
        <dbReference type="ChEBI" id="CHEBI:15378"/>
        <dbReference type="ChEBI" id="CHEBI:57856"/>
        <dbReference type="ChEBI" id="CHEBI:59789"/>
        <dbReference type="ChEBI" id="CHEBI:74411"/>
        <dbReference type="ChEBI" id="CHEBI:74449"/>
        <dbReference type="EC" id="2.1.1.181"/>
    </reaction>
</comment>
<reference evidence="7 8" key="1">
    <citation type="submission" date="2016-11" db="EMBL/GenBank/DDBJ databases">
        <title>Whole Genome Sequencing of Mucilaginibacter polytrichastri RG4-7(T) isolated from the moss sample.</title>
        <authorList>
            <person name="Li Y."/>
        </authorList>
    </citation>
    <scope>NUCLEOTIDE SEQUENCE [LARGE SCALE GENOMIC DNA]</scope>
    <source>
        <strain evidence="7 8">RG4-7</strain>
    </source>
</reference>
<dbReference type="GO" id="GO:0005737">
    <property type="term" value="C:cytoplasm"/>
    <property type="evidence" value="ECO:0007669"/>
    <property type="project" value="UniProtKB-SubCell"/>
</dbReference>
<evidence type="ECO:0000256" key="5">
    <source>
        <dbReference type="ARBA" id="ARBA00022691"/>
    </source>
</evidence>
<gene>
    <name evidence="6" type="primary">rlmF</name>
    <name evidence="7" type="ORF">RG47T_4634</name>
</gene>
<evidence type="ECO:0000256" key="6">
    <source>
        <dbReference type="HAMAP-Rule" id="MF_01848"/>
    </source>
</evidence>
<comment type="subcellular location">
    <subcellularLocation>
        <location evidence="6">Cytoplasm</location>
    </subcellularLocation>
</comment>
<dbReference type="STRING" id="1302689.RG47T_4634"/>
<dbReference type="GO" id="GO:0070475">
    <property type="term" value="P:rRNA base methylation"/>
    <property type="evidence" value="ECO:0007669"/>
    <property type="project" value="TreeGrafter"/>
</dbReference>
<comment type="function">
    <text evidence="6">Specifically methylates the adenine in position 1618 of 23S rRNA.</text>
</comment>
<dbReference type="InterPro" id="IPR010286">
    <property type="entry name" value="METTL16/RlmF"/>
</dbReference>
<comment type="caution">
    <text evidence="7">The sequence shown here is derived from an EMBL/GenBank/DDBJ whole genome shotgun (WGS) entry which is preliminary data.</text>
</comment>
<dbReference type="HAMAP" id="MF_01848">
    <property type="entry name" value="23SrRNA_methyltr_F"/>
    <property type="match status" value="1"/>
</dbReference>
<dbReference type="EMBL" id="MPPL01000001">
    <property type="protein sequence ID" value="OKS89152.1"/>
    <property type="molecule type" value="Genomic_DNA"/>
</dbReference>
<dbReference type="CDD" id="cd02440">
    <property type="entry name" value="AdoMet_MTases"/>
    <property type="match status" value="1"/>
</dbReference>
<dbReference type="InterPro" id="IPR016909">
    <property type="entry name" value="rRNA_lsu_MeTfrase_F"/>
</dbReference>
<dbReference type="EC" id="2.1.1.181" evidence="6"/>
<protein>
    <recommendedName>
        <fullName evidence="6">Ribosomal RNA large subunit methyltransferase F</fullName>
        <ecNumber evidence="6">2.1.1.181</ecNumber>
    </recommendedName>
    <alternativeName>
        <fullName evidence="6">23S rRNA mA1618 methyltransferase</fullName>
    </alternativeName>
    <alternativeName>
        <fullName evidence="6">rRNA adenine N-6-methyltransferase</fullName>
    </alternativeName>
</protein>
<dbReference type="GO" id="GO:0052907">
    <property type="term" value="F:23S rRNA (adenine(1618)-N(6))-methyltransferase activity"/>
    <property type="evidence" value="ECO:0007669"/>
    <property type="project" value="UniProtKB-EC"/>
</dbReference>
<evidence type="ECO:0000313" key="7">
    <source>
        <dbReference type="EMBL" id="OKS89152.1"/>
    </source>
</evidence>
<comment type="similarity">
    <text evidence="6">Belongs to the methyltransferase superfamily. METTL16/RlmF family.</text>
</comment>
<dbReference type="PROSITE" id="PS00092">
    <property type="entry name" value="N6_MTASE"/>
    <property type="match status" value="1"/>
</dbReference>
<dbReference type="SUPFAM" id="SSF53335">
    <property type="entry name" value="S-adenosyl-L-methionine-dependent methyltransferases"/>
    <property type="match status" value="1"/>
</dbReference>
<dbReference type="AlphaFoldDB" id="A0A1Q6A577"/>
<dbReference type="GO" id="GO:0003676">
    <property type="term" value="F:nucleic acid binding"/>
    <property type="evidence" value="ECO:0007669"/>
    <property type="project" value="InterPro"/>
</dbReference>
<keyword evidence="2 6" id="KW-0698">rRNA processing</keyword>
<dbReference type="Proteomes" id="UP000186720">
    <property type="component" value="Unassembled WGS sequence"/>
</dbReference>
<keyword evidence="5 6" id="KW-0949">S-adenosyl-L-methionine</keyword>
<sequence>MFTFANYPFSKMPKKVKVKVKKSVEKGSLHPRNLHIGRYDLQELCASSPGLKPFVAPNQYGDESVDFSNPEAVKALNGALLKHFYGIDGWDIPEGYLCPPIPGRVDYIHNMADLLAESNNGVIPTGNKIKVLDIGVGANCVYPLIGNSVYGWQFVGTDIDSKAIDSAEKVVSLNKQLKDAIEIRFQANRAEIFKGVVNEGEVFDLVVCNPPFHATRQEAQDSSAQKWEKLGVTEDKKGLNFGGTNTELWYAGGEAAFIGKMINQSLLLARQCMWFSTLVSRRETLPVIYKALEKVGAIDVKTINMSQGQKISRVVTWTYLNEAERTEWMQKRLDAV</sequence>
<dbReference type="PIRSF" id="PIRSF029038">
    <property type="entry name" value="Mtase_YbiN_prd"/>
    <property type="match status" value="1"/>
</dbReference>